<dbReference type="EMBL" id="BLRW01000304">
    <property type="protein sequence ID" value="GFP24032.1"/>
    <property type="molecule type" value="Genomic_DNA"/>
</dbReference>
<reference evidence="1 2" key="1">
    <citation type="journal article" date="2020" name="Front. Microbiol.">
        <title>Single-cell genomics of novel Actinobacteria with the Wood-Ljungdahl pathway discovered in a serpentinizing system.</title>
        <authorList>
            <person name="Merino N."/>
            <person name="Kawai M."/>
            <person name="Boyd E.S."/>
            <person name="Colman D.R."/>
            <person name="McGlynn S.E."/>
            <person name="Nealson K.H."/>
            <person name="Kurokawa K."/>
            <person name="Hongoh Y."/>
        </authorList>
    </citation>
    <scope>NUCLEOTIDE SEQUENCE [LARGE SCALE GENOMIC DNA]</scope>
    <source>
        <strain evidence="1 2">S09_30</strain>
    </source>
</reference>
<evidence type="ECO:0008006" key="3">
    <source>
        <dbReference type="Google" id="ProtNLM"/>
    </source>
</evidence>
<gene>
    <name evidence="1" type="ORF">HKBW3S09_01498</name>
</gene>
<comment type="caution">
    <text evidence="1">The sequence shown here is derived from an EMBL/GenBank/DDBJ whole genome shotgun (WGS) entry which is preliminary data.</text>
</comment>
<protein>
    <recommendedName>
        <fullName evidence="3">Tyr recombinase domain-containing protein</fullName>
    </recommendedName>
</protein>
<proteinExistence type="predicted"/>
<dbReference type="AlphaFoldDB" id="A0A6V8NUT2"/>
<organism evidence="1 2">
    <name type="scientific">Candidatus Hakubella thermalkaliphila</name>
    <dbReference type="NCBI Taxonomy" id="2754717"/>
    <lineage>
        <taxon>Bacteria</taxon>
        <taxon>Bacillati</taxon>
        <taxon>Actinomycetota</taxon>
        <taxon>Actinomycetota incertae sedis</taxon>
        <taxon>Candidatus Hakubellales</taxon>
        <taxon>Candidatus Hakubellaceae</taxon>
        <taxon>Candidatus Hakubella</taxon>
    </lineage>
</organism>
<feature type="non-terminal residue" evidence="1">
    <location>
        <position position="1"/>
    </location>
</feature>
<evidence type="ECO:0000313" key="2">
    <source>
        <dbReference type="Proteomes" id="UP000585609"/>
    </source>
</evidence>
<name>A0A6V8NUT2_9ACTN</name>
<sequence length="33" mass="3526">HLGHRSSSATRIYAKVDLSGLREVAAFDLGGLK</sequence>
<dbReference type="Proteomes" id="UP000585609">
    <property type="component" value="Unassembled WGS sequence"/>
</dbReference>
<accession>A0A6V8NUT2</accession>
<evidence type="ECO:0000313" key="1">
    <source>
        <dbReference type="EMBL" id="GFP24032.1"/>
    </source>
</evidence>